<keyword evidence="7" id="KW-0449">Lipoprotein</keyword>
<dbReference type="CDD" id="cd21176">
    <property type="entry name" value="LPMO_auxiliary-like"/>
    <property type="match status" value="1"/>
</dbReference>
<protein>
    <recommendedName>
        <fullName evidence="10">Copper acquisition factor BIM1-like domain-containing protein</fullName>
    </recommendedName>
</protein>
<comment type="caution">
    <text evidence="11">The sequence shown here is derived from an EMBL/GenBank/DDBJ whole genome shotgun (WGS) entry which is preliminary data.</text>
</comment>
<dbReference type="AlphaFoldDB" id="A0AAX6MLU2"/>
<keyword evidence="4 9" id="KW-0732">Signal</keyword>
<evidence type="ECO:0000256" key="3">
    <source>
        <dbReference type="ARBA" id="ARBA00022622"/>
    </source>
</evidence>
<dbReference type="Pfam" id="PF20238">
    <property type="entry name" value="BIM1-like_dom"/>
    <property type="match status" value="1"/>
</dbReference>
<comment type="subcellular location">
    <subcellularLocation>
        <location evidence="1">Cell membrane</location>
        <topology evidence="1">Lipid-anchor</topology>
        <topology evidence="1">GPI-anchor</topology>
    </subcellularLocation>
</comment>
<feature type="chain" id="PRO_5043713558" description="Copper acquisition factor BIM1-like domain-containing protein" evidence="9">
    <location>
        <begin position="21"/>
        <end position="218"/>
    </location>
</feature>
<evidence type="ECO:0000313" key="11">
    <source>
        <dbReference type="EMBL" id="KAK6953454.1"/>
    </source>
</evidence>
<sequence length="218" mass="23365">MSPITRLATVMLLFTGITNAHFTVEHPPTIGQFNDDTEGDHPCGGYSPDISKVSTTDFHIDGDVIATTLTHPESTWLYRVNVDPTAQGNWTEVWPIFQQSGQGKFCNPQVTIPREFLGKKGFIGIVSHAVDGFLYQCSAVHFVEGTGTKPSDCTNGSSVTTNWVSDDQLTAKLNESTPSTSEQHTPNLAVSSKGGAFQGLGGMLTIGLMVVLGAMMTV</sequence>
<proteinExistence type="predicted"/>
<dbReference type="PANTHER" id="PTHR34992:SF1">
    <property type="entry name" value="COPPER ACQUISITION FACTOR BIM1-LIKE DOMAIN-CONTAINING PROTEIN"/>
    <property type="match status" value="1"/>
</dbReference>
<keyword evidence="8" id="KW-1133">Transmembrane helix</keyword>
<evidence type="ECO:0000256" key="6">
    <source>
        <dbReference type="ARBA" id="ARBA00023180"/>
    </source>
</evidence>
<evidence type="ECO:0000256" key="7">
    <source>
        <dbReference type="ARBA" id="ARBA00023288"/>
    </source>
</evidence>
<reference evidence="11 12" key="1">
    <citation type="journal article" date="2024" name="Front Chem Biol">
        <title>Unveiling the potential of Daldinia eschscholtzii MFLUCC 19-0629 through bioactivity and bioinformatics studies for enhanced sustainable agriculture production.</title>
        <authorList>
            <person name="Brooks S."/>
            <person name="Weaver J.A."/>
            <person name="Klomchit A."/>
            <person name="Alharthi S.A."/>
            <person name="Onlamun T."/>
            <person name="Nurani R."/>
            <person name="Vong T.K."/>
            <person name="Alberti F."/>
            <person name="Greco C."/>
        </authorList>
    </citation>
    <scope>NUCLEOTIDE SEQUENCE [LARGE SCALE GENOMIC DNA]</scope>
    <source>
        <strain evidence="11">MFLUCC 19-0629</strain>
    </source>
</reference>
<keyword evidence="6" id="KW-0325">Glycoprotein</keyword>
<evidence type="ECO:0000256" key="4">
    <source>
        <dbReference type="ARBA" id="ARBA00022729"/>
    </source>
</evidence>
<dbReference type="EMBL" id="JBANMG010000005">
    <property type="protein sequence ID" value="KAK6953454.1"/>
    <property type="molecule type" value="Genomic_DNA"/>
</dbReference>
<organism evidence="11 12">
    <name type="scientific">Daldinia eschscholtzii</name>
    <dbReference type="NCBI Taxonomy" id="292717"/>
    <lineage>
        <taxon>Eukaryota</taxon>
        <taxon>Fungi</taxon>
        <taxon>Dikarya</taxon>
        <taxon>Ascomycota</taxon>
        <taxon>Pezizomycotina</taxon>
        <taxon>Sordariomycetes</taxon>
        <taxon>Xylariomycetidae</taxon>
        <taxon>Xylariales</taxon>
        <taxon>Hypoxylaceae</taxon>
        <taxon>Daldinia</taxon>
    </lineage>
</organism>
<feature type="transmembrane region" description="Helical" evidence="8">
    <location>
        <begin position="196"/>
        <end position="216"/>
    </location>
</feature>
<gene>
    <name evidence="11" type="ORF">Daesc_005758</name>
</gene>
<keyword evidence="12" id="KW-1185">Reference proteome</keyword>
<feature type="domain" description="Copper acquisition factor BIM1-like" evidence="10">
    <location>
        <begin position="19"/>
        <end position="157"/>
    </location>
</feature>
<evidence type="ECO:0000256" key="1">
    <source>
        <dbReference type="ARBA" id="ARBA00004609"/>
    </source>
</evidence>
<dbReference type="GO" id="GO:0005886">
    <property type="term" value="C:plasma membrane"/>
    <property type="evidence" value="ECO:0007669"/>
    <property type="project" value="UniProtKB-SubCell"/>
</dbReference>
<evidence type="ECO:0000259" key="10">
    <source>
        <dbReference type="Pfam" id="PF20238"/>
    </source>
</evidence>
<keyword evidence="8" id="KW-0812">Transmembrane</keyword>
<evidence type="ECO:0000256" key="5">
    <source>
        <dbReference type="ARBA" id="ARBA00023136"/>
    </source>
</evidence>
<dbReference type="InterPro" id="IPR046530">
    <property type="entry name" value="BIM1-like_dom"/>
</dbReference>
<evidence type="ECO:0000256" key="2">
    <source>
        <dbReference type="ARBA" id="ARBA00022475"/>
    </source>
</evidence>
<evidence type="ECO:0000256" key="8">
    <source>
        <dbReference type="SAM" id="Phobius"/>
    </source>
</evidence>
<keyword evidence="2" id="KW-1003">Cell membrane</keyword>
<name>A0AAX6MLU2_9PEZI</name>
<dbReference type="PANTHER" id="PTHR34992">
    <property type="entry name" value="HYPHAL ANASTAMOSIS-7 PROTEIN"/>
    <property type="match status" value="1"/>
</dbReference>
<dbReference type="InterPro" id="IPR046936">
    <property type="entry name" value="BIM1-like"/>
</dbReference>
<feature type="signal peptide" evidence="9">
    <location>
        <begin position="1"/>
        <end position="20"/>
    </location>
</feature>
<evidence type="ECO:0000313" key="12">
    <source>
        <dbReference type="Proteomes" id="UP001369815"/>
    </source>
</evidence>
<dbReference type="Proteomes" id="UP001369815">
    <property type="component" value="Unassembled WGS sequence"/>
</dbReference>
<evidence type="ECO:0000256" key="9">
    <source>
        <dbReference type="SAM" id="SignalP"/>
    </source>
</evidence>
<accession>A0AAX6MLU2</accession>
<keyword evidence="5 8" id="KW-0472">Membrane</keyword>
<dbReference type="GO" id="GO:0098552">
    <property type="term" value="C:side of membrane"/>
    <property type="evidence" value="ECO:0007669"/>
    <property type="project" value="UniProtKB-KW"/>
</dbReference>
<keyword evidence="3" id="KW-0336">GPI-anchor</keyword>